<dbReference type="PANTHER" id="PTHR13743:SF162">
    <property type="entry name" value="NEUROBEACHIN"/>
    <property type="match status" value="1"/>
</dbReference>
<reference evidence="5 6" key="1">
    <citation type="submission" date="2016-04" db="EMBL/GenBank/DDBJ databases">
        <title>The genome of Intoshia linei affirms orthonectids as highly simplified spiralians.</title>
        <authorList>
            <person name="Mikhailov K.V."/>
            <person name="Slusarev G.S."/>
            <person name="Nikitin M.A."/>
            <person name="Logacheva M.D."/>
            <person name="Penin A."/>
            <person name="Aleoshin V."/>
            <person name="Panchin Y.V."/>
        </authorList>
    </citation>
    <scope>NUCLEOTIDE SEQUENCE [LARGE SCALE GENOMIC DNA]</scope>
    <source>
        <strain evidence="5">Intl2013</strain>
        <tissue evidence="5">Whole animal</tissue>
    </source>
</reference>
<feature type="transmembrane region" description="Helical" evidence="2">
    <location>
        <begin position="1808"/>
        <end position="1825"/>
    </location>
</feature>
<name>A0A177B1G6_9BILA</name>
<dbReference type="GO" id="GO:0008104">
    <property type="term" value="P:intracellular protein localization"/>
    <property type="evidence" value="ECO:0007669"/>
    <property type="project" value="TreeGrafter"/>
</dbReference>
<accession>A0A177B1G6</accession>
<dbReference type="Pfam" id="PF15787">
    <property type="entry name" value="DUF4704"/>
    <property type="match status" value="1"/>
</dbReference>
<feature type="compositionally biased region" description="Basic and acidic residues" evidence="1">
    <location>
        <begin position="1348"/>
        <end position="1369"/>
    </location>
</feature>
<keyword evidence="6" id="KW-1185">Reference proteome</keyword>
<keyword evidence="2" id="KW-0472">Membrane</keyword>
<dbReference type="GO" id="GO:0005829">
    <property type="term" value="C:cytosol"/>
    <property type="evidence" value="ECO:0007669"/>
    <property type="project" value="TreeGrafter"/>
</dbReference>
<dbReference type="SUPFAM" id="SSF48371">
    <property type="entry name" value="ARM repeat"/>
    <property type="match status" value="1"/>
</dbReference>
<feature type="domain" description="DUF1088" evidence="3">
    <location>
        <begin position="1543"/>
        <end position="1680"/>
    </location>
</feature>
<dbReference type="InterPro" id="IPR013320">
    <property type="entry name" value="ConA-like_dom_sf"/>
</dbReference>
<dbReference type="Proteomes" id="UP000078046">
    <property type="component" value="Unassembled WGS sequence"/>
</dbReference>
<proteinExistence type="predicted"/>
<dbReference type="InterPro" id="IPR010508">
    <property type="entry name" value="NBEA-like_DUF1088"/>
</dbReference>
<dbReference type="PANTHER" id="PTHR13743">
    <property type="entry name" value="BEIGE/BEACH-RELATED"/>
    <property type="match status" value="1"/>
</dbReference>
<dbReference type="GO" id="GO:0016020">
    <property type="term" value="C:membrane"/>
    <property type="evidence" value="ECO:0007669"/>
    <property type="project" value="TreeGrafter"/>
</dbReference>
<comment type="caution">
    <text evidence="5">The sequence shown here is derived from an EMBL/GenBank/DDBJ whole genome shotgun (WGS) entry which is preliminary data.</text>
</comment>
<organism evidence="5 6">
    <name type="scientific">Intoshia linei</name>
    <dbReference type="NCBI Taxonomy" id="1819745"/>
    <lineage>
        <taxon>Eukaryota</taxon>
        <taxon>Metazoa</taxon>
        <taxon>Spiralia</taxon>
        <taxon>Lophotrochozoa</taxon>
        <taxon>Mesozoa</taxon>
        <taxon>Orthonectida</taxon>
        <taxon>Rhopaluridae</taxon>
        <taxon>Intoshia</taxon>
    </lineage>
</organism>
<feature type="region of interest" description="Disordered" evidence="1">
    <location>
        <begin position="1348"/>
        <end position="1415"/>
    </location>
</feature>
<evidence type="ECO:0000313" key="6">
    <source>
        <dbReference type="Proteomes" id="UP000078046"/>
    </source>
</evidence>
<evidence type="ECO:0000256" key="1">
    <source>
        <dbReference type="SAM" id="MobiDB-lite"/>
    </source>
</evidence>
<dbReference type="Pfam" id="PF06469">
    <property type="entry name" value="DUF1088"/>
    <property type="match status" value="1"/>
</dbReference>
<dbReference type="GO" id="GO:0019901">
    <property type="term" value="F:protein kinase binding"/>
    <property type="evidence" value="ECO:0007669"/>
    <property type="project" value="TreeGrafter"/>
</dbReference>
<sequence length="1831" mass="209958">MSKNKKESGDTSIYSDSTSTYIESDAYSETDLNALNIDHNNENTDYDPLEGPNEPVVSQVHIDSCTDNKDINQNDNNNISIDGVDSVAAVPSVASAVSVALVCSIGKDNSLDKKINLPKIDNCKSQEINNVKLDDKKQEPKNTCLPSSTNVEYPNISDTFNMSDDLKASFLSQLNELVDGAFDMNDNYEPHSPKSIISYFDSIQKVPNVLSIALLSMFTDIIAKSSQTLKMCCDVNIDITIINNLKFIKDEKITNGYIKILSHVLAYSLTIVKLSCIIKLLSPIEGNLSKNALHLLRTFPIIFSSKQPSHYFHFPKNYKCCSIDMPPITKWNQNSGWTFHCWIKLDNSIKFVENSEKFYIFSRWKTSNITLYVNGECILCSQNSWLISTVQEYDNCCIGNNSIREAAFCGQLGTVYMFNEALSGSYVQAIYSLGRDYKGSFVSESELRSFNNSAPVIYDNLLSRHLVFCYSPSNCENSLCLENTIHYEPSSNFFNNAVTHAYLKCGIKSISRNLPLSCFHSIGGIQIIYPLFELLKLKESMELAAKYNIAEYLMKFIVNFILTSDEALHSFVQTNGFTILSVVLTESNVKYFLTNSVLDCLFEIHEYISRTCASWIIDSFVDSFFLNPNLWIYASSEIQVNLYNYMYRVSIPYALHNSSISRHDHYVRQILYMLRFYYWVTEPEFGSDEVIKCNAQERPSIENLQEIRSILLKCALEFISSSKPHNNDIQTLVNYLLLVKEDDNVHDVLILYVRLMCTHPEIGVPSFSNKNVIEVVVKLLESKDAMIRNNTLKLFGYFLMYSSEERKFVTFQKHNICSLIAEKLMTNLTFLNIKVYNVLYEILIDVITPFVSMEKHPTIMKNARLQNPDIIITIISCIGKSEHCSELLDVVIIFLEDLYRLVVKSGINRRLILQLTVWQNWVYSLSFLRPSCDKENKINELIVDIIIVLLHHALKYENCGWRVWVDTISIIHSIDSYNEFKLMRSEINNRSNSGVGAVAFRNNSTSYDKIESSIYSHDTDLSTHSNENLEDYNDLGKDQKDESLNNLENLNLNDNVRKGDGDGENKVDDTYEIEKEKEKLDKKMGIDNNDKADKAVYFDEHKQNPSFRIPPFKWSKIQHTLFEKLLDVIENDIKPLDESQSFTDLEVTYMVNVVQVLTQLVDIFSYSCGGIIGLLGISSTGNASVELIDLGSETLKTRHAVSLILRFSKILDICALNNAIYLPSLEVEKHLPKGSISRLMLRLAVLSAMRNYFECYFKRENIDISNQQSQIIDKQLVVLFEMANTKMYDNVLDIHQLLQKSDYDRIKIILNKNISDVKTTQGLVLSTLYFLSVLIVSRYRDILEDNAHTPKKENSGDNEKEKFKKKSENVYEIDSTSATSTQIKNENPTTQNTFDLNVEKNDSNSFSNKENPETPISGHIQMLSSTMKSIQLLKCENENVEKLPKTVTIEVESNQDKDEALHEKILNSLSSAVKLIKYLFQTHKNFLIRTLIGSHGQDIYTPAAHCFEDSTSLVQIVMLICSQEWQTSLLTHAGLSFIELANEGRMLSYAVQDHIIRVATEAEFIINKISAENVEKHAVFNKKFNKSFHLSKNQELTIEYMVSSYRQQNFNMVHNQIEFLRIFFEDRYSNVNNERGSKKFFYLSLHQDNSRRRYKFERNIYGSSHKEANIFFNKNRENAKSGFYPTLDIKNVDTNVFKNSNSDNTSSGEFVNDPNSIISITESVNQQAGKRNCSTSLSNVDTYSIENSLFIQRELSSANVILQNDCHMMSYGLTLKGTMYITNSCLYFDIDVKALKELKEDDFYNRKVFYIFLYILFIIYLNNFNKFTWCM</sequence>
<dbReference type="OrthoDB" id="26681at2759"/>
<feature type="compositionally biased region" description="Polar residues" evidence="1">
    <location>
        <begin position="1374"/>
        <end position="1395"/>
    </location>
</feature>
<dbReference type="EMBL" id="LWCA01000702">
    <property type="protein sequence ID" value="OAF67284.1"/>
    <property type="molecule type" value="Genomic_DNA"/>
</dbReference>
<evidence type="ECO:0000256" key="2">
    <source>
        <dbReference type="SAM" id="Phobius"/>
    </source>
</evidence>
<evidence type="ECO:0008006" key="7">
    <source>
        <dbReference type="Google" id="ProtNLM"/>
    </source>
</evidence>
<gene>
    <name evidence="5" type="ORF">A3Q56_04940</name>
</gene>
<dbReference type="SUPFAM" id="SSF49899">
    <property type="entry name" value="Concanavalin A-like lectins/glucanases"/>
    <property type="match status" value="1"/>
</dbReference>
<dbReference type="InterPro" id="IPR050865">
    <property type="entry name" value="BEACH_Domain"/>
</dbReference>
<protein>
    <recommendedName>
        <fullName evidence="7">BEACH-type PH domain-containing protein</fullName>
    </recommendedName>
</protein>
<keyword evidence="2" id="KW-1133">Transmembrane helix</keyword>
<keyword evidence="2" id="KW-0812">Transmembrane</keyword>
<dbReference type="InterPro" id="IPR031570">
    <property type="entry name" value="NBEA/BDCP_DUF4704"/>
</dbReference>
<evidence type="ECO:0000259" key="3">
    <source>
        <dbReference type="Pfam" id="PF06469"/>
    </source>
</evidence>
<dbReference type="InterPro" id="IPR016024">
    <property type="entry name" value="ARM-type_fold"/>
</dbReference>
<feature type="domain" description="DUF4704" evidence="4">
    <location>
        <begin position="497"/>
        <end position="973"/>
    </location>
</feature>
<evidence type="ECO:0000259" key="4">
    <source>
        <dbReference type="Pfam" id="PF15787"/>
    </source>
</evidence>
<evidence type="ECO:0000313" key="5">
    <source>
        <dbReference type="EMBL" id="OAF67284.1"/>
    </source>
</evidence>